<dbReference type="KEGG" id="aup:AsAng_0005740"/>
<feature type="domain" description="DUF7619" evidence="3">
    <location>
        <begin position="734"/>
        <end position="868"/>
    </location>
</feature>
<dbReference type="InterPro" id="IPR055353">
    <property type="entry name" value="DUF7619"/>
</dbReference>
<proteinExistence type="predicted"/>
<feature type="signal peptide" evidence="1">
    <location>
        <begin position="1"/>
        <end position="27"/>
    </location>
</feature>
<dbReference type="Pfam" id="PF24595">
    <property type="entry name" value="DUF7619"/>
    <property type="match status" value="1"/>
</dbReference>
<evidence type="ECO:0000313" key="5">
    <source>
        <dbReference type="Proteomes" id="UP001060919"/>
    </source>
</evidence>
<gene>
    <name evidence="4" type="ORF">AsAng_0005740</name>
</gene>
<dbReference type="InterPro" id="IPR011047">
    <property type="entry name" value="Quinoprotein_ADH-like_sf"/>
</dbReference>
<dbReference type="NCBIfam" id="TIGR04183">
    <property type="entry name" value="Por_Secre_tail"/>
    <property type="match status" value="1"/>
</dbReference>
<protein>
    <submittedName>
        <fullName evidence="4">T9SS type A sorting domain-containing protein</fullName>
    </submittedName>
</protein>
<evidence type="ECO:0000256" key="1">
    <source>
        <dbReference type="SAM" id="SignalP"/>
    </source>
</evidence>
<keyword evidence="1" id="KW-0732">Signal</keyword>
<reference evidence="4" key="1">
    <citation type="submission" date="2022-09" db="EMBL/GenBank/DDBJ databases">
        <title>Aureispira anguillicida sp. nov., isolated from Leptocephalus of Japanese eel Anguilla japonica.</title>
        <authorList>
            <person name="Yuasa K."/>
            <person name="Mekata T."/>
            <person name="Ikunari K."/>
        </authorList>
    </citation>
    <scope>NUCLEOTIDE SEQUENCE</scope>
    <source>
        <strain evidence="4">EL160426</strain>
    </source>
</reference>
<dbReference type="InterPro" id="IPR026444">
    <property type="entry name" value="Secre_tail"/>
</dbReference>
<dbReference type="AlphaFoldDB" id="A0A915YB72"/>
<evidence type="ECO:0000259" key="3">
    <source>
        <dbReference type="Pfam" id="PF24595"/>
    </source>
</evidence>
<dbReference type="RefSeq" id="WP_264791222.1">
    <property type="nucleotide sequence ID" value="NZ_AP026867.1"/>
</dbReference>
<dbReference type="PANTHER" id="PTHR42754">
    <property type="entry name" value="ENDOGLUCANASE"/>
    <property type="match status" value="1"/>
</dbReference>
<dbReference type="Proteomes" id="UP001060919">
    <property type="component" value="Chromosome"/>
</dbReference>
<dbReference type="PANTHER" id="PTHR42754:SF1">
    <property type="entry name" value="LIPOPROTEIN"/>
    <property type="match status" value="1"/>
</dbReference>
<sequence>MVLINQKLKTLYLLILCSCLSYTVSLGQQTWERSYGGTQHDGGHSVQQTADGGYIIGGYTRSYGAGESDMYLVKTDLNGDTLWTQTYGDSTIEDLNEVQQTTDGGYILAGSKVVGFGVLSQWIYLVKTDLNGDTLWTKTYGDWGDNIGAYSVQQTTDGGYIVLGDADIYLLKLDAQGDTLWTKTYGNMGSEGRVVRQTTDGGYIIGGSYTANNVPVYGIIKTDAQGDTLWTHTYPFETSIHMGGIKDVRQTQDGGYIAVGSQVDPGGNLNYGMMFKTDSSGTLDWRSLDTLTTGVSSMDYYGVSLAQDGGFVYTGTITKNITSGTGFRQRTALLLRKRDANGNVLWEREHAGGHTGYSVERTANGGIVVAGIRINQGGDMYVFLADSLGNYRTNAIMGNVYQDLDLSCDQTNIDRGLAGIIVQASLNGVSTFDYYGTTDSLGYYFIPCQVGTYTISIPNLHPYYNLSCPQNTGTVTAQTYDTVDFPLEVLALCPVMNVDVSAPLLRQIVPSVYSIQYCNTGTEAAQNAEITVEIDTFLNILNFSQAPTSQNGNNYVFNIGTVGIGDCGNLYITVQVDTSAILGQTHCLEVSITPDSLCLPTNWTGMLLDVSGTCQNDSIHFNIENLSTTSIATPRDYWVFEDNIIMRTGMVTVPNGGSSTISVPASPRKFYRIEVAQESGIPWTVSDSIVSAFVEGCISDANGDFNVGFPTQFPNGHAPTFRAIDCQQNIGSFDPNNKEAQPVGYHAEHYINQNQYIDYKINFQNTGTDTAFFVTLIDTLSPYLDPASVQLTSASHLCTWRIKGNGILEVNFDYIMLPDSNVNEPASHGFAKFRIEQQVNNPVGTIINNFADIYFDFNAPIQTNTTYHEIGANFYILTITPLQDAPKILVNAFPNPFTYGTTIQVNDEEYDNLTLMVYDLMGRQVTVLSEENTNQIELPRNNLENGVYLFKLLGNGKPISSGKIVAQ</sequence>
<dbReference type="EMBL" id="AP026867">
    <property type="protein sequence ID" value="BDS09869.1"/>
    <property type="molecule type" value="Genomic_DNA"/>
</dbReference>
<feature type="domain" description="Secretion system C-terminal sorting" evidence="2">
    <location>
        <begin position="893"/>
        <end position="960"/>
    </location>
</feature>
<evidence type="ECO:0000313" key="4">
    <source>
        <dbReference type="EMBL" id="BDS09869.1"/>
    </source>
</evidence>
<organism evidence="4 5">
    <name type="scientific">Aureispira anguillae</name>
    <dbReference type="NCBI Taxonomy" id="2864201"/>
    <lineage>
        <taxon>Bacteria</taxon>
        <taxon>Pseudomonadati</taxon>
        <taxon>Bacteroidota</taxon>
        <taxon>Saprospiria</taxon>
        <taxon>Saprospirales</taxon>
        <taxon>Saprospiraceae</taxon>
        <taxon>Aureispira</taxon>
    </lineage>
</organism>
<dbReference type="Pfam" id="PF18962">
    <property type="entry name" value="Por_Secre_tail"/>
    <property type="match status" value="1"/>
</dbReference>
<name>A0A915YB72_9BACT</name>
<dbReference type="SUPFAM" id="SSF50998">
    <property type="entry name" value="Quinoprotein alcohol dehydrogenase-like"/>
    <property type="match status" value="1"/>
</dbReference>
<feature type="chain" id="PRO_5037917766" evidence="1">
    <location>
        <begin position="28"/>
        <end position="967"/>
    </location>
</feature>
<evidence type="ECO:0000259" key="2">
    <source>
        <dbReference type="Pfam" id="PF18962"/>
    </source>
</evidence>
<keyword evidence="5" id="KW-1185">Reference proteome</keyword>
<accession>A0A915YB72</accession>